<evidence type="ECO:0000313" key="2">
    <source>
        <dbReference type="EMBL" id="WQB70313.1"/>
    </source>
</evidence>
<feature type="transmembrane region" description="Helical" evidence="1">
    <location>
        <begin position="187"/>
        <end position="208"/>
    </location>
</feature>
<gene>
    <name evidence="2" type="ORF">T9R20_16700</name>
</gene>
<feature type="transmembrane region" description="Helical" evidence="1">
    <location>
        <begin position="47"/>
        <end position="69"/>
    </location>
</feature>
<protein>
    <submittedName>
        <fullName evidence="2">DUF4239 domain-containing protein</fullName>
    </submittedName>
</protein>
<dbReference type="Proteomes" id="UP001324533">
    <property type="component" value="Chromosome"/>
</dbReference>
<sequence length="262" mass="29135">MWLYQLPVGVSLPGFVVVFVAVSLLIVVALRRWVPGEKKQMREWDRILAYVMATFGVLYGVTLALIAAASYENYRGVEEIVRDEAAAVAVLYRDTAGLPEPERDELQSLIVDYVDHVIEVDWAAQRAGEIPSQTVAEVTQIEEILFSFEPEGDGESNVHAATIRSFNEFMSARSQRIGVIGLELPGILWFVLYSGAAITAVLIGMIQMGRLRTHLVMAAVLASYVAIVIFTIASFDHPYMGPVAVDTEYFEEVQEWLFDRAG</sequence>
<dbReference type="InterPro" id="IPR025333">
    <property type="entry name" value="DUF4239"/>
</dbReference>
<dbReference type="EMBL" id="CP139779">
    <property type="protein sequence ID" value="WQB70313.1"/>
    <property type="molecule type" value="Genomic_DNA"/>
</dbReference>
<accession>A0ABZ0V9N1</accession>
<proteinExistence type="predicted"/>
<evidence type="ECO:0000256" key="1">
    <source>
        <dbReference type="SAM" id="Phobius"/>
    </source>
</evidence>
<evidence type="ECO:0000313" key="3">
    <source>
        <dbReference type="Proteomes" id="UP001324533"/>
    </source>
</evidence>
<keyword evidence="3" id="KW-1185">Reference proteome</keyword>
<keyword evidence="1" id="KW-1133">Transmembrane helix</keyword>
<feature type="transmembrane region" description="Helical" evidence="1">
    <location>
        <begin position="12"/>
        <end position="35"/>
    </location>
</feature>
<name>A0ABZ0V9N1_9MICO</name>
<keyword evidence="1" id="KW-0812">Transmembrane</keyword>
<reference evidence="2 3" key="1">
    <citation type="submission" date="2023-06" db="EMBL/GenBank/DDBJ databases">
        <title>Rock-solubilizing bacteria, Microbacterium invictum, promotes re-establishment of vegetation in rocky wasteland by accelerating rock bio-weathering and reshaping soil bacterial community.</title>
        <authorList>
            <person name="Liu C."/>
        </authorList>
    </citation>
    <scope>NUCLEOTIDE SEQUENCE [LARGE SCALE GENOMIC DNA]</scope>
    <source>
        <strain evidence="2 3">X-18</strain>
    </source>
</reference>
<organism evidence="2 3">
    <name type="scientific">Microbacterium invictum</name>
    <dbReference type="NCBI Taxonomy" id="515415"/>
    <lineage>
        <taxon>Bacteria</taxon>
        <taxon>Bacillati</taxon>
        <taxon>Actinomycetota</taxon>
        <taxon>Actinomycetes</taxon>
        <taxon>Micrococcales</taxon>
        <taxon>Microbacteriaceae</taxon>
        <taxon>Microbacterium</taxon>
    </lineage>
</organism>
<dbReference type="RefSeq" id="WP_322410460.1">
    <property type="nucleotide sequence ID" value="NZ_CP139779.1"/>
</dbReference>
<dbReference type="Pfam" id="PF14023">
    <property type="entry name" value="Bestrophin-like"/>
    <property type="match status" value="1"/>
</dbReference>
<feature type="transmembrane region" description="Helical" evidence="1">
    <location>
        <begin position="215"/>
        <end position="235"/>
    </location>
</feature>
<keyword evidence="1" id="KW-0472">Membrane</keyword>